<proteinExistence type="predicted"/>
<comment type="caution">
    <text evidence="1">The sequence shown here is derived from an EMBL/GenBank/DDBJ whole genome shotgun (WGS) entry which is preliminary data.</text>
</comment>
<sequence length="205" mass="23289">MGYTVTYGLNANVYAAPHLRIYAEPDYNHRWMPTTTTNELKHHQQQYAPQPYGLSIPGEDFEVEAFTQFQPSTIAHPQHQPHPQFELAPSVKQEEWIQQGDDLHIEPMNFSYPTMSYNIHSPKLYATDFHGAASSALSYDSLEDINFWSQVDFQNPLAFDQLAVQALDIDKALESVQPKSPTPGVQMVFPSRSVANPRVMQGFYA</sequence>
<protein>
    <submittedName>
        <fullName evidence="1">Uncharacterized protein</fullName>
    </submittedName>
</protein>
<dbReference type="EMBL" id="MU157835">
    <property type="protein sequence ID" value="KAF9531393.1"/>
    <property type="molecule type" value="Genomic_DNA"/>
</dbReference>
<organism evidence="1 2">
    <name type="scientific">Crepidotus variabilis</name>
    <dbReference type="NCBI Taxonomy" id="179855"/>
    <lineage>
        <taxon>Eukaryota</taxon>
        <taxon>Fungi</taxon>
        <taxon>Dikarya</taxon>
        <taxon>Basidiomycota</taxon>
        <taxon>Agaricomycotina</taxon>
        <taxon>Agaricomycetes</taxon>
        <taxon>Agaricomycetidae</taxon>
        <taxon>Agaricales</taxon>
        <taxon>Agaricineae</taxon>
        <taxon>Crepidotaceae</taxon>
        <taxon>Crepidotus</taxon>
    </lineage>
</organism>
<accession>A0A9P6JSY2</accession>
<gene>
    <name evidence="1" type="ORF">CPB83DRAFT_848954</name>
</gene>
<keyword evidence="2" id="KW-1185">Reference proteome</keyword>
<evidence type="ECO:0000313" key="1">
    <source>
        <dbReference type="EMBL" id="KAF9531393.1"/>
    </source>
</evidence>
<dbReference type="Proteomes" id="UP000807306">
    <property type="component" value="Unassembled WGS sequence"/>
</dbReference>
<dbReference type="AlphaFoldDB" id="A0A9P6JSY2"/>
<reference evidence="1" key="1">
    <citation type="submission" date="2020-11" db="EMBL/GenBank/DDBJ databases">
        <authorList>
            <consortium name="DOE Joint Genome Institute"/>
            <person name="Ahrendt S."/>
            <person name="Riley R."/>
            <person name="Andreopoulos W."/>
            <person name="Labutti K."/>
            <person name="Pangilinan J."/>
            <person name="Ruiz-Duenas F.J."/>
            <person name="Barrasa J.M."/>
            <person name="Sanchez-Garcia M."/>
            <person name="Camarero S."/>
            <person name="Miyauchi S."/>
            <person name="Serrano A."/>
            <person name="Linde D."/>
            <person name="Babiker R."/>
            <person name="Drula E."/>
            <person name="Ayuso-Fernandez I."/>
            <person name="Pacheco R."/>
            <person name="Padilla G."/>
            <person name="Ferreira P."/>
            <person name="Barriuso J."/>
            <person name="Kellner H."/>
            <person name="Castanera R."/>
            <person name="Alfaro M."/>
            <person name="Ramirez L."/>
            <person name="Pisabarro A.G."/>
            <person name="Kuo A."/>
            <person name="Tritt A."/>
            <person name="Lipzen A."/>
            <person name="He G."/>
            <person name="Yan M."/>
            <person name="Ng V."/>
            <person name="Cullen D."/>
            <person name="Martin F."/>
            <person name="Rosso M.-N."/>
            <person name="Henrissat B."/>
            <person name="Hibbett D."/>
            <person name="Martinez A.T."/>
            <person name="Grigoriev I.V."/>
        </authorList>
    </citation>
    <scope>NUCLEOTIDE SEQUENCE</scope>
    <source>
        <strain evidence="1">CBS 506.95</strain>
    </source>
</reference>
<evidence type="ECO:0000313" key="2">
    <source>
        <dbReference type="Proteomes" id="UP000807306"/>
    </source>
</evidence>
<name>A0A9P6JSY2_9AGAR</name>